<evidence type="ECO:0000313" key="7">
    <source>
        <dbReference type="Proteomes" id="UP000004038"/>
    </source>
</evidence>
<organism evidence="6 7">
    <name type="scientific">Sinorhizobium meliloti CCNWSX0020</name>
    <dbReference type="NCBI Taxonomy" id="1107881"/>
    <lineage>
        <taxon>Bacteria</taxon>
        <taxon>Pseudomonadati</taxon>
        <taxon>Pseudomonadota</taxon>
        <taxon>Alphaproteobacteria</taxon>
        <taxon>Hyphomicrobiales</taxon>
        <taxon>Rhizobiaceae</taxon>
        <taxon>Sinorhizobium/Ensifer group</taxon>
        <taxon>Sinorhizobium</taxon>
    </lineage>
</organism>
<dbReference type="EMBL" id="AGVV01000008">
    <property type="protein sequence ID" value="EHK78782.1"/>
    <property type="molecule type" value="Genomic_DNA"/>
</dbReference>
<sequence length="273" mass="30206">MVISDGVLTPPAESMATNADPATRGAWLDNQFLSKEAFDWALNAVVVRTGKQTILIDSGLGEEYPDFPRAGQFVHRLEAAGVDLGDVTDVVLTHMHFDHVGGLLAEGVKEKMRPDLRVHVCAAETEFWKSPDFSRTAMPPTLAALARKASLDFMNVYGNQIRTFKDEAEVAPGVSVSRTGGHTPGHSVVRVKSGKQRLMFGGDAIFPVSFDHPEWHNGFEHDPEEATRVRLRLMRELADNGSWLISTHMPFPSVGRVAGAGDLFRWVPIWWDY</sequence>
<dbReference type="InterPro" id="IPR036866">
    <property type="entry name" value="RibonucZ/Hydroxyglut_hydro"/>
</dbReference>
<keyword evidence="3" id="KW-0378">Hydrolase</keyword>
<dbReference type="SUPFAM" id="SSF56281">
    <property type="entry name" value="Metallo-hydrolase/oxidoreductase"/>
    <property type="match status" value="1"/>
</dbReference>
<dbReference type="Gene3D" id="3.60.15.10">
    <property type="entry name" value="Ribonuclease Z/Hydroxyacylglutathione hydrolase-like"/>
    <property type="match status" value="1"/>
</dbReference>
<dbReference type="InterPro" id="IPR001279">
    <property type="entry name" value="Metallo-B-lactamas"/>
</dbReference>
<evidence type="ECO:0000313" key="6">
    <source>
        <dbReference type="EMBL" id="EHK78782.1"/>
    </source>
</evidence>
<dbReference type="PANTHER" id="PTHR42978">
    <property type="entry name" value="QUORUM-QUENCHING LACTONASE YTNP-RELATED-RELATED"/>
    <property type="match status" value="1"/>
</dbReference>
<comment type="similarity">
    <text evidence="1">Belongs to the metallo-beta-lactamase superfamily.</text>
</comment>
<dbReference type="AlphaFoldDB" id="H0FVS0"/>
<dbReference type="CDD" id="cd07720">
    <property type="entry name" value="OPHC2-like_MBL-fold"/>
    <property type="match status" value="1"/>
</dbReference>
<evidence type="ECO:0000256" key="2">
    <source>
        <dbReference type="ARBA" id="ARBA00022723"/>
    </source>
</evidence>
<protein>
    <submittedName>
        <fullName evidence="6">Beta-lactamase-like protein</fullName>
    </submittedName>
</protein>
<dbReference type="GO" id="GO:0046872">
    <property type="term" value="F:metal ion binding"/>
    <property type="evidence" value="ECO:0007669"/>
    <property type="project" value="UniProtKB-KW"/>
</dbReference>
<evidence type="ECO:0000256" key="3">
    <source>
        <dbReference type="ARBA" id="ARBA00022801"/>
    </source>
</evidence>
<dbReference type="PATRIC" id="fig|1107881.3.peg.1277"/>
<proteinExistence type="inferred from homology"/>
<dbReference type="PANTHER" id="PTHR42978:SF6">
    <property type="entry name" value="QUORUM-QUENCHING LACTONASE YTNP-RELATED"/>
    <property type="match status" value="1"/>
</dbReference>
<keyword evidence="4" id="KW-0862">Zinc</keyword>
<evidence type="ECO:0000259" key="5">
    <source>
        <dbReference type="SMART" id="SM00849"/>
    </source>
</evidence>
<reference evidence="6 7" key="1">
    <citation type="journal article" date="2012" name="J. Bacteriol.">
        <title>Draft Genome Sequence of Sinorhizobium meliloti CCNWSX0020, a Nitrogen-Fixing Symbiont with Copper Tolerance Capability Isolated from Lead-Zinc Mine Tailings.</title>
        <authorList>
            <person name="Li Z."/>
            <person name="Ma Z."/>
            <person name="Hao X."/>
            <person name="Wei G."/>
        </authorList>
    </citation>
    <scope>NUCLEOTIDE SEQUENCE [LARGE SCALE GENOMIC DNA]</scope>
    <source>
        <strain evidence="6 7">CCNWSX0020</strain>
    </source>
</reference>
<dbReference type="GO" id="GO:0016787">
    <property type="term" value="F:hydrolase activity"/>
    <property type="evidence" value="ECO:0007669"/>
    <property type="project" value="UniProtKB-KW"/>
</dbReference>
<dbReference type="Pfam" id="PF00753">
    <property type="entry name" value="Lactamase_B"/>
    <property type="match status" value="1"/>
</dbReference>
<dbReference type="SMART" id="SM00849">
    <property type="entry name" value="Lactamase_B"/>
    <property type="match status" value="1"/>
</dbReference>
<keyword evidence="2" id="KW-0479">Metal-binding</keyword>
<evidence type="ECO:0000256" key="1">
    <source>
        <dbReference type="ARBA" id="ARBA00007749"/>
    </source>
</evidence>
<dbReference type="Proteomes" id="UP000004038">
    <property type="component" value="Unassembled WGS sequence"/>
</dbReference>
<accession>H0FVS0</accession>
<dbReference type="InterPro" id="IPR051013">
    <property type="entry name" value="MBL_superfamily_lactonases"/>
</dbReference>
<gene>
    <name evidence="6" type="ORF">SM0020_06372</name>
</gene>
<name>H0FVS0_RHIML</name>
<feature type="domain" description="Metallo-beta-lactamase" evidence="5">
    <location>
        <begin position="41"/>
        <end position="248"/>
    </location>
</feature>
<evidence type="ECO:0000256" key="4">
    <source>
        <dbReference type="ARBA" id="ARBA00022833"/>
    </source>
</evidence>